<dbReference type="PROSITE" id="PS50111">
    <property type="entry name" value="CHEMOTAXIS_TRANSDUC_2"/>
    <property type="match status" value="1"/>
</dbReference>
<evidence type="ECO:0000259" key="11">
    <source>
        <dbReference type="PROSITE" id="PS50885"/>
    </source>
</evidence>
<keyword evidence="4 9" id="KW-1133">Transmembrane helix</keyword>
<evidence type="ECO:0000313" key="13">
    <source>
        <dbReference type="Proteomes" id="UP000241222"/>
    </source>
</evidence>
<dbReference type="GO" id="GO:0005886">
    <property type="term" value="C:plasma membrane"/>
    <property type="evidence" value="ECO:0007669"/>
    <property type="project" value="UniProtKB-SubCell"/>
</dbReference>
<proteinExistence type="inferred from homology"/>
<reference evidence="12 13" key="1">
    <citation type="submission" date="2018-03" db="EMBL/GenBank/DDBJ databases">
        <title>Whole genome sequencing of Histamine producing bacteria.</title>
        <authorList>
            <person name="Butler K."/>
        </authorList>
    </citation>
    <scope>NUCLEOTIDE SEQUENCE [LARGE SCALE GENOMIC DNA]</scope>
    <source>
        <strain evidence="12 13">JCM 13586</strain>
    </source>
</reference>
<comment type="similarity">
    <text evidence="7">Belongs to the methyl-accepting chemotaxis (MCP) protein family.</text>
</comment>
<dbReference type="CDD" id="cd06225">
    <property type="entry name" value="HAMP"/>
    <property type="match status" value="1"/>
</dbReference>
<feature type="transmembrane region" description="Helical" evidence="9">
    <location>
        <begin position="190"/>
        <end position="208"/>
    </location>
</feature>
<protein>
    <submittedName>
        <fullName evidence="12">Methyl-accepting chemotaxis protein</fullName>
    </submittedName>
</protein>
<evidence type="ECO:0000259" key="10">
    <source>
        <dbReference type="PROSITE" id="PS50111"/>
    </source>
</evidence>
<dbReference type="Gene3D" id="1.10.287.950">
    <property type="entry name" value="Methyl-accepting chemotaxis protein"/>
    <property type="match status" value="1"/>
</dbReference>
<evidence type="ECO:0000256" key="4">
    <source>
        <dbReference type="ARBA" id="ARBA00022989"/>
    </source>
</evidence>
<dbReference type="SMART" id="SM00283">
    <property type="entry name" value="MA"/>
    <property type="match status" value="1"/>
</dbReference>
<dbReference type="RefSeq" id="WP_107348666.1">
    <property type="nucleotide sequence ID" value="NZ_PYMH01000003.1"/>
</dbReference>
<evidence type="ECO:0000256" key="1">
    <source>
        <dbReference type="ARBA" id="ARBA00004651"/>
    </source>
</evidence>
<dbReference type="OrthoDB" id="2489132at2"/>
<dbReference type="Gene3D" id="3.30.450.20">
    <property type="entry name" value="PAS domain"/>
    <property type="match status" value="1"/>
</dbReference>
<dbReference type="PROSITE" id="PS50885">
    <property type="entry name" value="HAMP"/>
    <property type="match status" value="1"/>
</dbReference>
<dbReference type="InterPro" id="IPR003660">
    <property type="entry name" value="HAMP_dom"/>
</dbReference>
<dbReference type="EMBL" id="PYMH01000003">
    <property type="protein sequence ID" value="PSU34240.1"/>
    <property type="molecule type" value="Genomic_DNA"/>
</dbReference>
<dbReference type="GO" id="GO:0007165">
    <property type="term" value="P:signal transduction"/>
    <property type="evidence" value="ECO:0007669"/>
    <property type="project" value="UniProtKB-KW"/>
</dbReference>
<evidence type="ECO:0000256" key="8">
    <source>
        <dbReference type="PROSITE-ProRule" id="PRU00284"/>
    </source>
</evidence>
<sequence>MNALSIKQRLMLIILIAVVSLISATLFALFDKRDSMLGERKHQIQVLVESAETLVSDLYNQAQQGEITIQEAQKRAISALNAMRYGDNGYFMVYDMKSTMIHHPISPHLNGRDLSKLKDINGVLIVSEQVEAAKLGGGFVTYHWQKAGPDKTPYPKVAYSLPFQPWGWVLNTGLYVDDVDTVFYQNIRDLIVLIGLLASGLIVVSLYITKTITSPLAKLQSLILQAESNLDLTVRIPKQGNDEISDVGFAFNSLMATFENTLQGVHRGAEVLDEQAAKLDVLANHIVSSSNRQSDDTGSIAVVIEQFSQSIHTISLDADKIKSLSNDSGEQANIGASTMLKAIDNISVLSEKSRLSSDAVSELGHHSKEIEGIVSVINDVAEQTNLLALNAAIEAARAGDQGRGFAVVADEVRHLAVRTSDSTKQIASTIQELRNGIESTVDHIEVSLCAVEQNLSQTVEAEKKVRSMQSMSQDLMLLIDEVTGSLHEQSSANQELAERVQKIAEMATNNQHSANDVQGAVKQVNDLVAAFHNSIGKFTFSAT</sequence>
<keyword evidence="2" id="KW-1003">Cell membrane</keyword>
<dbReference type="InterPro" id="IPR004090">
    <property type="entry name" value="Chemotax_Me-accpt_rcpt"/>
</dbReference>
<dbReference type="SMART" id="SM00304">
    <property type="entry name" value="HAMP"/>
    <property type="match status" value="1"/>
</dbReference>
<dbReference type="CDD" id="cd11386">
    <property type="entry name" value="MCP_signal"/>
    <property type="match status" value="1"/>
</dbReference>
<feature type="domain" description="Methyl-accepting transducer" evidence="10">
    <location>
        <begin position="268"/>
        <end position="504"/>
    </location>
</feature>
<dbReference type="PRINTS" id="PR00260">
    <property type="entry name" value="CHEMTRNSDUCR"/>
</dbReference>
<dbReference type="PANTHER" id="PTHR32089:SF119">
    <property type="entry name" value="METHYL-ACCEPTING CHEMOTAXIS PROTEIN CTPL"/>
    <property type="match status" value="1"/>
</dbReference>
<dbReference type="GO" id="GO:0006935">
    <property type="term" value="P:chemotaxis"/>
    <property type="evidence" value="ECO:0007669"/>
    <property type="project" value="InterPro"/>
</dbReference>
<feature type="transmembrane region" description="Helical" evidence="9">
    <location>
        <begin position="12"/>
        <end position="30"/>
    </location>
</feature>
<dbReference type="Pfam" id="PF17200">
    <property type="entry name" value="sCache_2"/>
    <property type="match status" value="1"/>
</dbReference>
<keyword evidence="3 9" id="KW-0812">Transmembrane</keyword>
<evidence type="ECO:0000256" key="6">
    <source>
        <dbReference type="ARBA" id="ARBA00023224"/>
    </source>
</evidence>
<evidence type="ECO:0000256" key="5">
    <source>
        <dbReference type="ARBA" id="ARBA00023136"/>
    </source>
</evidence>
<feature type="domain" description="HAMP" evidence="11">
    <location>
        <begin position="210"/>
        <end position="263"/>
    </location>
</feature>
<dbReference type="InterPro" id="IPR004089">
    <property type="entry name" value="MCPsignal_dom"/>
</dbReference>
<evidence type="ECO:0000256" key="3">
    <source>
        <dbReference type="ARBA" id="ARBA00022692"/>
    </source>
</evidence>
<comment type="caution">
    <text evidence="12">The sequence shown here is derived from an EMBL/GenBank/DDBJ whole genome shotgun (WGS) entry which is preliminary data.</text>
</comment>
<dbReference type="FunFam" id="1.10.287.950:FF:000001">
    <property type="entry name" value="Methyl-accepting chemotaxis sensory transducer"/>
    <property type="match status" value="1"/>
</dbReference>
<dbReference type="GO" id="GO:0004888">
    <property type="term" value="F:transmembrane signaling receptor activity"/>
    <property type="evidence" value="ECO:0007669"/>
    <property type="project" value="InterPro"/>
</dbReference>
<gene>
    <name evidence="12" type="ORF">C9I99_09660</name>
</gene>
<organism evidence="12 13">
    <name type="scientific">Photobacterium lutimaris</name>
    <dbReference type="NCBI Taxonomy" id="388278"/>
    <lineage>
        <taxon>Bacteria</taxon>
        <taxon>Pseudomonadati</taxon>
        <taxon>Pseudomonadota</taxon>
        <taxon>Gammaproteobacteria</taxon>
        <taxon>Vibrionales</taxon>
        <taxon>Vibrionaceae</taxon>
        <taxon>Photobacterium</taxon>
    </lineage>
</organism>
<dbReference type="SUPFAM" id="SSF58104">
    <property type="entry name" value="Methyl-accepting chemotaxis protein (MCP) signaling domain"/>
    <property type="match status" value="1"/>
</dbReference>
<name>A0A2T3IZY9_9GAMM</name>
<keyword evidence="5 9" id="KW-0472">Membrane</keyword>
<comment type="subcellular location">
    <subcellularLocation>
        <location evidence="1">Cell membrane</location>
        <topology evidence="1">Multi-pass membrane protein</topology>
    </subcellularLocation>
</comment>
<dbReference type="Pfam" id="PF00672">
    <property type="entry name" value="HAMP"/>
    <property type="match status" value="1"/>
</dbReference>
<dbReference type="PANTHER" id="PTHR32089">
    <property type="entry name" value="METHYL-ACCEPTING CHEMOTAXIS PROTEIN MCPB"/>
    <property type="match status" value="1"/>
</dbReference>
<dbReference type="Pfam" id="PF00015">
    <property type="entry name" value="MCPsignal"/>
    <property type="match status" value="1"/>
</dbReference>
<accession>A0A2T3IZY9</accession>
<keyword evidence="6 8" id="KW-0807">Transducer</keyword>
<evidence type="ECO:0000256" key="7">
    <source>
        <dbReference type="ARBA" id="ARBA00029447"/>
    </source>
</evidence>
<dbReference type="AlphaFoldDB" id="A0A2T3IZY9"/>
<evidence type="ECO:0000256" key="2">
    <source>
        <dbReference type="ARBA" id="ARBA00022475"/>
    </source>
</evidence>
<keyword evidence="13" id="KW-1185">Reference proteome</keyword>
<evidence type="ECO:0000256" key="9">
    <source>
        <dbReference type="SAM" id="Phobius"/>
    </source>
</evidence>
<evidence type="ECO:0000313" key="12">
    <source>
        <dbReference type="EMBL" id="PSU34240.1"/>
    </source>
</evidence>
<dbReference type="InterPro" id="IPR033480">
    <property type="entry name" value="sCache_2"/>
</dbReference>
<dbReference type="Proteomes" id="UP000241222">
    <property type="component" value="Unassembled WGS sequence"/>
</dbReference>
<dbReference type="SMART" id="SM01049">
    <property type="entry name" value="Cache_2"/>
    <property type="match status" value="1"/>
</dbReference>